<evidence type="ECO:0000313" key="6">
    <source>
        <dbReference type="EMBL" id="MBD0776893.1"/>
    </source>
</evidence>
<dbReference type="PROSITE" id="PS00523">
    <property type="entry name" value="SULFATASE_1"/>
    <property type="match status" value="1"/>
</dbReference>
<comment type="similarity">
    <text evidence="1">Belongs to the sulfatase family.</text>
</comment>
<evidence type="ECO:0000256" key="2">
    <source>
        <dbReference type="ARBA" id="ARBA00022723"/>
    </source>
</evidence>
<evidence type="ECO:0000313" key="7">
    <source>
        <dbReference type="Proteomes" id="UP001166021"/>
    </source>
</evidence>
<keyword evidence="2" id="KW-0479">Metal-binding</keyword>
<feature type="domain" description="Sulfatase N-terminal" evidence="5">
    <location>
        <begin position="30"/>
        <end position="336"/>
    </location>
</feature>
<evidence type="ECO:0000259" key="5">
    <source>
        <dbReference type="Pfam" id="PF00884"/>
    </source>
</evidence>
<dbReference type="PANTHER" id="PTHR42693:SF53">
    <property type="entry name" value="ENDO-4-O-SULFATASE"/>
    <property type="match status" value="1"/>
</dbReference>
<keyword evidence="3" id="KW-0378">Hydrolase</keyword>
<dbReference type="InterPro" id="IPR017850">
    <property type="entry name" value="Alkaline_phosphatase_core_sf"/>
</dbReference>
<evidence type="ECO:0000256" key="4">
    <source>
        <dbReference type="ARBA" id="ARBA00022837"/>
    </source>
</evidence>
<comment type="caution">
    <text evidence="6">The sequence shown here is derived from an EMBL/GenBank/DDBJ whole genome shotgun (WGS) entry which is preliminary data.</text>
</comment>
<dbReference type="InterPro" id="IPR000917">
    <property type="entry name" value="Sulfatase_N"/>
</dbReference>
<keyword evidence="7" id="KW-1185">Reference proteome</keyword>
<dbReference type="Gene3D" id="3.40.720.10">
    <property type="entry name" value="Alkaline Phosphatase, subunit A"/>
    <property type="match status" value="1"/>
</dbReference>
<dbReference type="PROSITE" id="PS51257">
    <property type="entry name" value="PROKAR_LIPOPROTEIN"/>
    <property type="match status" value="1"/>
</dbReference>
<keyword evidence="4" id="KW-0106">Calcium</keyword>
<dbReference type="Pfam" id="PF00884">
    <property type="entry name" value="Sulfatase"/>
    <property type="match status" value="1"/>
</dbReference>
<dbReference type="Proteomes" id="UP001166021">
    <property type="component" value="Unassembled WGS sequence"/>
</dbReference>
<dbReference type="EMBL" id="JABTCF010000001">
    <property type="protein sequence ID" value="MBD0776893.1"/>
    <property type="molecule type" value="Genomic_DNA"/>
</dbReference>
<sequence>MRHVFSICLVILTISCSKKIKKELSSERKPNIILIMSDDQGWGDLSYSGNTNLSTPNIDTLGKNGVSFEHFYVQPVCSPTRAELLTGRYAARIGVYSTSAGGERFNLGETTIAEIFKKAGYNTAAYGKWHNGMQPPYHPNARGFDDYYGFASGHWGNYFSPMLEHNGAIVKGNGFLVDDLTDHGLAFIEKNKNEPFFLYLPFNTPHSPMQVPDGFWGPFENKDLQMKYQGSEEESVNFTKAALAMVENIDWNVGRITDTLKKLGLEEHTIVIYLSDNGPNGWRWNGGMRGKKGSTDEGGVRTPFFVQWKNHIPKGKSVNDIAGAIDILPTLASLASIDYQTEYPIDGMDLKPLLLDASPSWGPRTIINHWQGKTSIRTQKYRLDDKNRLYDMTNDIGQKNNVAATMPRLLDSLVVIKNNWETQLNGSIVQKGERPITLGHPNFTYTQIPARDGIPHGTIARSNQWPNCSFFTHWTSVDDKITWDVEVLADGKFEVELYYTCPKESIGTTLELNFGDSALSSLINKAHNPPLMGMEHDRDPRMESYVKDFIPIKLGTIDLKKGRGALTLKALEIKGKQAPEIRLLQFRRIHDNQ</sequence>
<dbReference type="PANTHER" id="PTHR42693">
    <property type="entry name" value="ARYLSULFATASE FAMILY MEMBER"/>
    <property type="match status" value="1"/>
</dbReference>
<dbReference type="InterPro" id="IPR024607">
    <property type="entry name" value="Sulfatase_CS"/>
</dbReference>
<accession>A0ABR7UWT2</accession>
<dbReference type="CDD" id="cd16146">
    <property type="entry name" value="ARS_like"/>
    <property type="match status" value="1"/>
</dbReference>
<protein>
    <submittedName>
        <fullName evidence="6">Arylsulfatase</fullName>
    </submittedName>
</protein>
<reference evidence="6" key="1">
    <citation type="submission" date="2020-05" db="EMBL/GenBank/DDBJ databases">
        <title>The draft genome sequence of Maribacter sp. ANRC-HE7.</title>
        <authorList>
            <person name="Mu L."/>
        </authorList>
    </citation>
    <scope>NUCLEOTIDE SEQUENCE</scope>
    <source>
        <strain evidence="6">ANRC-HE7</strain>
    </source>
</reference>
<organism evidence="6 7">
    <name type="scientific">Maribacter aquimaris</name>
    <dbReference type="NCBI Taxonomy" id="2737171"/>
    <lineage>
        <taxon>Bacteria</taxon>
        <taxon>Pseudomonadati</taxon>
        <taxon>Bacteroidota</taxon>
        <taxon>Flavobacteriia</taxon>
        <taxon>Flavobacteriales</taxon>
        <taxon>Flavobacteriaceae</taxon>
        <taxon>Maribacter</taxon>
    </lineage>
</organism>
<evidence type="ECO:0000256" key="1">
    <source>
        <dbReference type="ARBA" id="ARBA00008779"/>
    </source>
</evidence>
<dbReference type="RefSeq" id="WP_188242400.1">
    <property type="nucleotide sequence ID" value="NZ_JABTCF010000001.1"/>
</dbReference>
<proteinExistence type="inferred from homology"/>
<gene>
    <name evidence="6" type="ORF">HPE56_03725</name>
</gene>
<name>A0ABR7UWT2_9FLAO</name>
<dbReference type="InterPro" id="IPR050738">
    <property type="entry name" value="Sulfatase"/>
</dbReference>
<evidence type="ECO:0000256" key="3">
    <source>
        <dbReference type="ARBA" id="ARBA00022801"/>
    </source>
</evidence>
<dbReference type="SUPFAM" id="SSF53649">
    <property type="entry name" value="Alkaline phosphatase-like"/>
    <property type="match status" value="1"/>
</dbReference>